<evidence type="ECO:0000313" key="5">
    <source>
        <dbReference type="EMBL" id="UOK73313.1"/>
    </source>
</evidence>
<evidence type="ECO:0000256" key="1">
    <source>
        <dbReference type="ARBA" id="ARBA00023002"/>
    </source>
</evidence>
<name>A0A9E7CX12_9HYPH</name>
<dbReference type="SUPFAM" id="SSF48179">
    <property type="entry name" value="6-phosphogluconate dehydrogenase C-terminal domain-like"/>
    <property type="match status" value="1"/>
</dbReference>
<dbReference type="Pfam" id="PF02737">
    <property type="entry name" value="3HCDH_N"/>
    <property type="match status" value="1"/>
</dbReference>
<gene>
    <name evidence="5" type="ORF">K9D25_21960</name>
</gene>
<organism evidence="5 6">
    <name type="scientific">Ancylobacter polymorphus</name>
    <dbReference type="NCBI Taxonomy" id="223390"/>
    <lineage>
        <taxon>Bacteria</taxon>
        <taxon>Pseudomonadati</taxon>
        <taxon>Pseudomonadota</taxon>
        <taxon>Alphaproteobacteria</taxon>
        <taxon>Hyphomicrobiales</taxon>
        <taxon>Xanthobacteraceae</taxon>
        <taxon>Ancylobacter</taxon>
    </lineage>
</organism>
<dbReference type="Gene3D" id="1.10.1040.10">
    <property type="entry name" value="N-(1-d-carboxylethyl)-l-norvaline Dehydrogenase, domain 2"/>
    <property type="match status" value="1"/>
</dbReference>
<keyword evidence="1" id="KW-0560">Oxidoreductase</keyword>
<reference evidence="5" key="1">
    <citation type="submission" date="2021-09" db="EMBL/GenBank/DDBJ databases">
        <title>Network and meta-omics reveal the key degrader and cooperation patterns in an efficient 1,4-dioxane-degrading microbial community.</title>
        <authorList>
            <person name="Dai C."/>
        </authorList>
    </citation>
    <scope>NUCLEOTIDE SEQUENCE</scope>
    <source>
        <strain evidence="5">ZM13</strain>
        <plasmid evidence="5">pA</plasmid>
    </source>
</reference>
<evidence type="ECO:0000313" key="6">
    <source>
        <dbReference type="Proteomes" id="UP000831684"/>
    </source>
</evidence>
<dbReference type="InterPro" id="IPR013328">
    <property type="entry name" value="6PGD_dom2"/>
</dbReference>
<dbReference type="GO" id="GO:0006635">
    <property type="term" value="P:fatty acid beta-oxidation"/>
    <property type="evidence" value="ECO:0007669"/>
    <property type="project" value="TreeGrafter"/>
</dbReference>
<evidence type="ECO:0000259" key="4">
    <source>
        <dbReference type="Pfam" id="PF02737"/>
    </source>
</evidence>
<dbReference type="PANTHER" id="PTHR48075:SF5">
    <property type="entry name" value="3-HYDROXYBUTYRYL-COA DEHYDROGENASE"/>
    <property type="match status" value="1"/>
</dbReference>
<dbReference type="AlphaFoldDB" id="A0A9E7CX12"/>
<dbReference type="PIRSF" id="PIRSF000105">
    <property type="entry name" value="HCDH"/>
    <property type="match status" value="1"/>
</dbReference>
<evidence type="ECO:0000256" key="2">
    <source>
        <dbReference type="PIRSR" id="PIRSR000105-1"/>
    </source>
</evidence>
<protein>
    <submittedName>
        <fullName evidence="5">3-hydroxyacyl-CoA dehydrogenase family protein</fullName>
    </submittedName>
</protein>
<dbReference type="PANTHER" id="PTHR48075">
    <property type="entry name" value="3-HYDROXYACYL-COA DEHYDROGENASE FAMILY PROTEIN"/>
    <property type="match status" value="1"/>
</dbReference>
<evidence type="ECO:0000259" key="3">
    <source>
        <dbReference type="Pfam" id="PF00725"/>
    </source>
</evidence>
<dbReference type="InterPro" id="IPR036291">
    <property type="entry name" value="NAD(P)-bd_dom_sf"/>
</dbReference>
<sequence>MRKVGVIGAGTMGFGIAIVASRGGFETVICDTDKAKLRKVAADASAFFEKSVKIKKMSEEAAGAAMGRLSTTTDIRELYDCDLVIEAVFESFTVKAELLATLGANCRPETVLASNTSTLSITQLAATTGRPENFVGLHFCLPAQVMKLVEVTPGLQTSGEALAQAWAFCESAGQIPIKTKDTPGFILNYFVIPFNLAAVRLVEEGVADAPSIDRAIKTGLGHALGPLELVDMVGIDTQILLCEAFYVSTHDPRMVAPHLLHQMAAANQLGRKTGRGFYDYSSTKAFGA</sequence>
<feature type="site" description="Important for catalytic activity" evidence="2">
    <location>
        <position position="138"/>
    </location>
</feature>
<dbReference type="InterPro" id="IPR006176">
    <property type="entry name" value="3-OHacyl-CoA_DH_NAD-bd"/>
</dbReference>
<dbReference type="Pfam" id="PF00725">
    <property type="entry name" value="3HCDH"/>
    <property type="match status" value="1"/>
</dbReference>
<dbReference type="EMBL" id="CP083240">
    <property type="protein sequence ID" value="UOK73313.1"/>
    <property type="molecule type" value="Genomic_DNA"/>
</dbReference>
<geneLocation type="plasmid" evidence="5 6">
    <name>pA</name>
</geneLocation>
<dbReference type="InterPro" id="IPR006108">
    <property type="entry name" value="3HC_DH_C"/>
</dbReference>
<dbReference type="SUPFAM" id="SSF51735">
    <property type="entry name" value="NAD(P)-binding Rossmann-fold domains"/>
    <property type="match status" value="1"/>
</dbReference>
<dbReference type="GO" id="GO:0008691">
    <property type="term" value="F:3-hydroxybutyryl-CoA dehydrogenase activity"/>
    <property type="evidence" value="ECO:0007669"/>
    <property type="project" value="TreeGrafter"/>
</dbReference>
<dbReference type="KEGG" id="apol:K9D25_21960"/>
<feature type="domain" description="3-hydroxyacyl-CoA dehydrogenase C-terminal" evidence="3">
    <location>
        <begin position="184"/>
        <end position="280"/>
    </location>
</feature>
<dbReference type="Proteomes" id="UP000831684">
    <property type="component" value="Plasmid pA"/>
</dbReference>
<accession>A0A9E7CX12</accession>
<dbReference type="InterPro" id="IPR008927">
    <property type="entry name" value="6-PGluconate_DH-like_C_sf"/>
</dbReference>
<dbReference type="Gene3D" id="3.40.50.720">
    <property type="entry name" value="NAD(P)-binding Rossmann-like Domain"/>
    <property type="match status" value="1"/>
</dbReference>
<keyword evidence="5" id="KW-0614">Plasmid</keyword>
<dbReference type="GO" id="GO:0070403">
    <property type="term" value="F:NAD+ binding"/>
    <property type="evidence" value="ECO:0007669"/>
    <property type="project" value="InterPro"/>
</dbReference>
<feature type="domain" description="3-hydroxyacyl-CoA dehydrogenase NAD binding" evidence="4">
    <location>
        <begin position="3"/>
        <end position="182"/>
    </location>
</feature>
<proteinExistence type="predicted"/>
<dbReference type="FunFam" id="3.40.50.720:FF:000009">
    <property type="entry name" value="Fatty oxidation complex, alpha subunit"/>
    <property type="match status" value="1"/>
</dbReference>
<dbReference type="InterPro" id="IPR022694">
    <property type="entry name" value="3-OHacyl-CoA_DH"/>
</dbReference>
<dbReference type="RefSeq" id="WP_244450993.1">
    <property type="nucleotide sequence ID" value="NZ_CP083240.1"/>
</dbReference>